<evidence type="ECO:0000313" key="2">
    <source>
        <dbReference type="Proteomes" id="UP000050437"/>
    </source>
</evidence>
<dbReference type="AlphaFoldDB" id="A0A0N8HEG9"/>
<comment type="caution">
    <text evidence="1">The sequence shown here is derived from an EMBL/GenBank/DDBJ whole genome shotgun (WGS) entry which is preliminary data.</text>
</comment>
<accession>A0A0N8HEG9</accession>
<evidence type="ECO:0000313" key="1">
    <source>
        <dbReference type="EMBL" id="KPM61340.1"/>
    </source>
</evidence>
<dbReference type="Proteomes" id="UP000050437">
    <property type="component" value="Unassembled WGS sequence"/>
</dbReference>
<dbReference type="EMBL" id="LKKS01000115">
    <property type="protein sequence ID" value="KPM61340.1"/>
    <property type="molecule type" value="Genomic_DNA"/>
</dbReference>
<organism evidence="1 2">
    <name type="scientific">Pseudomonas putida</name>
    <name type="common">Arthrobacter siderocapsulatus</name>
    <dbReference type="NCBI Taxonomy" id="303"/>
    <lineage>
        <taxon>Bacteria</taxon>
        <taxon>Pseudomonadati</taxon>
        <taxon>Pseudomonadota</taxon>
        <taxon>Gammaproteobacteria</taxon>
        <taxon>Pseudomonadales</taxon>
        <taxon>Pseudomonadaceae</taxon>
        <taxon>Pseudomonas</taxon>
    </lineage>
</organism>
<proteinExistence type="predicted"/>
<reference evidence="1 2" key="1">
    <citation type="submission" date="2015-10" db="EMBL/GenBank/DDBJ databases">
        <title>Pseudomonas putida clinical strains.</title>
        <authorList>
            <person name="Molina L."/>
            <person name="Udaondo Z."/>
        </authorList>
    </citation>
    <scope>NUCLEOTIDE SEQUENCE [LARGE SCALE GENOMIC DNA]</scope>
    <source>
        <strain evidence="1 2">HB13667</strain>
    </source>
</reference>
<gene>
    <name evidence="1" type="ORF">HB13667_19645</name>
</gene>
<protein>
    <submittedName>
        <fullName evidence="1">Uncharacterized protein</fullName>
    </submittedName>
</protein>
<name>A0A0N8HEG9_PSEPU</name>
<sequence length="267" mass="29569">MCLAMALYGTENISPELALKLGMAYFSLINLPITGAAYYEYLSDGDHLGDHDLVEVSLGDLAEKIAAGSASSFRLYNESNGVVPWYASYGYNTDSFSNFPHIDAQSSSERSSLDFYVDFLKEIVRESPESSFYGIAYQCASVSKGFNYAAGENFISIYPFENSGVFKKEVPGRHGGQERYKGRLLRMVYEVNLLNASHIELDVSGVKLGDWILQDRNNGVLERVSESIFVWVVQAESLNAINEKFGKLGLLLSWKATATKVSAKKIP</sequence>